<comment type="caution">
    <text evidence="1">The sequence shown here is derived from an EMBL/GenBank/DDBJ whole genome shotgun (WGS) entry which is preliminary data.</text>
</comment>
<evidence type="ECO:0000313" key="1">
    <source>
        <dbReference type="EMBL" id="MFC0410762.1"/>
    </source>
</evidence>
<accession>A0ABV6JZL9</accession>
<dbReference type="EMBL" id="JBHLUN010000017">
    <property type="protein sequence ID" value="MFC0410762.1"/>
    <property type="molecule type" value="Genomic_DNA"/>
</dbReference>
<keyword evidence="2" id="KW-1185">Reference proteome</keyword>
<organism evidence="1 2">
    <name type="scientific">Roseomonas elaeocarpi</name>
    <dbReference type="NCBI Taxonomy" id="907779"/>
    <lineage>
        <taxon>Bacteria</taxon>
        <taxon>Pseudomonadati</taxon>
        <taxon>Pseudomonadota</taxon>
        <taxon>Alphaproteobacteria</taxon>
        <taxon>Acetobacterales</taxon>
        <taxon>Roseomonadaceae</taxon>
        <taxon>Roseomonas</taxon>
    </lineage>
</organism>
<protein>
    <submittedName>
        <fullName evidence="1">DUF2125 domain-containing protein</fullName>
    </submittedName>
</protein>
<gene>
    <name evidence="1" type="ORF">ACFFGY_21145</name>
</gene>
<evidence type="ECO:0000313" key="2">
    <source>
        <dbReference type="Proteomes" id="UP001589865"/>
    </source>
</evidence>
<dbReference type="Proteomes" id="UP001589865">
    <property type="component" value="Unassembled WGS sequence"/>
</dbReference>
<dbReference type="InterPro" id="IPR018666">
    <property type="entry name" value="DUF2125"/>
</dbReference>
<reference evidence="1 2" key="1">
    <citation type="submission" date="2024-09" db="EMBL/GenBank/DDBJ databases">
        <authorList>
            <person name="Sun Q."/>
            <person name="Mori K."/>
        </authorList>
    </citation>
    <scope>NUCLEOTIDE SEQUENCE [LARGE SCALE GENOMIC DNA]</scope>
    <source>
        <strain evidence="1 2">TBRC 5777</strain>
    </source>
</reference>
<proteinExistence type="predicted"/>
<dbReference type="RefSeq" id="WP_377046517.1">
    <property type="nucleotide sequence ID" value="NZ_JBHLUN010000017.1"/>
</dbReference>
<sequence length="363" mass="38775">MSRPVRVLRPLVALLVLLALMAAGHAFLWHLMAERLQDGFDQWAQARRAQGWRVEYGAPQRGGWPLSATLRLPDFRLQGAALGLPGGMEWQSPALVLQVSLPWLDALRIEPRGPQRLRLGTLELPFAADRITGRLPLQSGVPPRGGELEAERLRLGLPFRREGLEIRHLQGSLATRSTAIEGENAVTVGARAEDITLPPPQPGEVWPLGPAIAEAGLQAALTGPLPGTRQPPAQRAAAWRDAGGVLELRDVTLRWGQLAASAAATMALDEQLQPMGAGTLRLSGAEEAVAAMSAAGVIQPSVAQLAQSVVRLLARSPAPGEAAQVELPVTLEDRRLSLARLPVTRLPPLAWPTGADPAGTRRP</sequence>
<dbReference type="Pfam" id="PF09898">
    <property type="entry name" value="DUF2125"/>
    <property type="match status" value="1"/>
</dbReference>
<name>A0ABV6JZL9_9PROT</name>